<dbReference type="Proteomes" id="UP000266313">
    <property type="component" value="Chromosome"/>
</dbReference>
<name>A0A250KQT2_9GAMM</name>
<accession>A0A250KQT2</accession>
<keyword evidence="1" id="KW-0812">Transmembrane</keyword>
<dbReference type="EMBL" id="AP017928">
    <property type="protein sequence ID" value="BBA33886.1"/>
    <property type="molecule type" value="Genomic_DNA"/>
</dbReference>
<keyword evidence="1" id="KW-0472">Membrane</keyword>
<feature type="transmembrane region" description="Helical" evidence="1">
    <location>
        <begin position="29"/>
        <end position="50"/>
    </location>
</feature>
<proteinExistence type="predicted"/>
<keyword evidence="3" id="KW-1185">Reference proteome</keyword>
<evidence type="ECO:0000256" key="1">
    <source>
        <dbReference type="SAM" id="Phobius"/>
    </source>
</evidence>
<organism evidence="2 3">
    <name type="scientific">Methylocaldum marinum</name>
    <dbReference type="NCBI Taxonomy" id="1432792"/>
    <lineage>
        <taxon>Bacteria</taxon>
        <taxon>Pseudomonadati</taxon>
        <taxon>Pseudomonadota</taxon>
        <taxon>Gammaproteobacteria</taxon>
        <taxon>Methylococcales</taxon>
        <taxon>Methylococcaceae</taxon>
        <taxon>Methylocaldum</taxon>
    </lineage>
</organism>
<dbReference type="AlphaFoldDB" id="A0A250KQT2"/>
<evidence type="ECO:0000313" key="3">
    <source>
        <dbReference type="Proteomes" id="UP000266313"/>
    </source>
</evidence>
<protein>
    <submittedName>
        <fullName evidence="2">Uncharacterized protein</fullName>
    </submittedName>
</protein>
<keyword evidence="1" id="KW-1133">Transmembrane helix</keyword>
<dbReference type="RefSeq" id="WP_170161016.1">
    <property type="nucleotide sequence ID" value="NZ_AP017928.1"/>
</dbReference>
<dbReference type="KEGG" id="mmai:sS8_1932"/>
<evidence type="ECO:0000313" key="2">
    <source>
        <dbReference type="EMBL" id="BBA33886.1"/>
    </source>
</evidence>
<reference evidence="2 3" key="1">
    <citation type="submission" date="2016-12" db="EMBL/GenBank/DDBJ databases">
        <title>Genome sequencing of Methylocaldum marinum.</title>
        <authorList>
            <person name="Takeuchi M."/>
            <person name="Kamagata Y."/>
            <person name="Hiraoka S."/>
            <person name="Oshima K."/>
            <person name="Hattori M."/>
            <person name="Iwasaki W."/>
        </authorList>
    </citation>
    <scope>NUCLEOTIDE SEQUENCE [LARGE SCALE GENOMIC DNA]</scope>
    <source>
        <strain evidence="2 3">S8</strain>
    </source>
</reference>
<sequence>MINHFVIILLYIVLCLAVALFGRRRKWGFWGYLWSSVLFTPLLGLLFLLASDPKKST</sequence>
<feature type="transmembrane region" description="Helical" evidence="1">
    <location>
        <begin position="6"/>
        <end position="22"/>
    </location>
</feature>
<gene>
    <name evidence="2" type="ORF">sS8_1932</name>
</gene>